<evidence type="ECO:0000313" key="3">
    <source>
        <dbReference type="EMBL" id="KAF2229433.1"/>
    </source>
</evidence>
<feature type="chain" id="PRO_5025442516" description="Glycoside hydrolase family 16 protein" evidence="2">
    <location>
        <begin position="22"/>
        <end position="209"/>
    </location>
</feature>
<sequence>MLRILSLSLVHFLLWFGQVLPGHENGYLIQGSKASNRIKSPRDLQPSSELGLRTELSPAQLEHNGRPILQDLHKDLVQGQFQEIPESKSTTIQAGWQKDSSRSFTFGDSIHNFTPPFTEYPSLIPERTKNESSSITTPISPMDNSPGDYTTVSQDSWGDSSHPRFSSDLNAIVITSSSFDAFPYTIFQDDYVQDGVIDLRKSFLAIQNE</sequence>
<evidence type="ECO:0008006" key="5">
    <source>
        <dbReference type="Google" id="ProtNLM"/>
    </source>
</evidence>
<feature type="compositionally biased region" description="Polar residues" evidence="1">
    <location>
        <begin position="131"/>
        <end position="157"/>
    </location>
</feature>
<dbReference type="EMBL" id="ML991863">
    <property type="protein sequence ID" value="KAF2229433.1"/>
    <property type="molecule type" value="Genomic_DNA"/>
</dbReference>
<keyword evidence="4" id="KW-1185">Reference proteome</keyword>
<dbReference type="Proteomes" id="UP000800092">
    <property type="component" value="Unassembled WGS sequence"/>
</dbReference>
<dbReference type="AlphaFoldDB" id="A0A6A6GVT5"/>
<evidence type="ECO:0000313" key="4">
    <source>
        <dbReference type="Proteomes" id="UP000800092"/>
    </source>
</evidence>
<feature type="signal peptide" evidence="2">
    <location>
        <begin position="1"/>
        <end position="21"/>
    </location>
</feature>
<accession>A0A6A6GVT5</accession>
<reference evidence="3" key="1">
    <citation type="journal article" date="2020" name="Stud. Mycol.">
        <title>101 Dothideomycetes genomes: a test case for predicting lifestyles and emergence of pathogens.</title>
        <authorList>
            <person name="Haridas S."/>
            <person name="Albert R."/>
            <person name="Binder M."/>
            <person name="Bloem J."/>
            <person name="Labutti K."/>
            <person name="Salamov A."/>
            <person name="Andreopoulos B."/>
            <person name="Baker S."/>
            <person name="Barry K."/>
            <person name="Bills G."/>
            <person name="Bluhm B."/>
            <person name="Cannon C."/>
            <person name="Castanera R."/>
            <person name="Culley D."/>
            <person name="Daum C."/>
            <person name="Ezra D."/>
            <person name="Gonzalez J."/>
            <person name="Henrissat B."/>
            <person name="Kuo A."/>
            <person name="Liang C."/>
            <person name="Lipzen A."/>
            <person name="Lutzoni F."/>
            <person name="Magnuson J."/>
            <person name="Mondo S."/>
            <person name="Nolan M."/>
            <person name="Ohm R."/>
            <person name="Pangilinan J."/>
            <person name="Park H.-J."/>
            <person name="Ramirez L."/>
            <person name="Alfaro M."/>
            <person name="Sun H."/>
            <person name="Tritt A."/>
            <person name="Yoshinaga Y."/>
            <person name="Zwiers L.-H."/>
            <person name="Turgeon B."/>
            <person name="Goodwin S."/>
            <person name="Spatafora J."/>
            <person name="Crous P."/>
            <person name="Grigoriev I."/>
        </authorList>
    </citation>
    <scope>NUCLEOTIDE SEQUENCE</scope>
    <source>
        <strain evidence="3">Tuck. ex Michener</strain>
    </source>
</reference>
<evidence type="ECO:0000256" key="2">
    <source>
        <dbReference type="SAM" id="SignalP"/>
    </source>
</evidence>
<protein>
    <recommendedName>
        <fullName evidence="5">Glycoside hydrolase family 16 protein</fullName>
    </recommendedName>
</protein>
<feature type="region of interest" description="Disordered" evidence="1">
    <location>
        <begin position="128"/>
        <end position="157"/>
    </location>
</feature>
<evidence type="ECO:0000256" key="1">
    <source>
        <dbReference type="SAM" id="MobiDB-lite"/>
    </source>
</evidence>
<organism evidence="3 4">
    <name type="scientific">Viridothelium virens</name>
    <name type="common">Speckled blister lichen</name>
    <name type="synonym">Trypethelium virens</name>
    <dbReference type="NCBI Taxonomy" id="1048519"/>
    <lineage>
        <taxon>Eukaryota</taxon>
        <taxon>Fungi</taxon>
        <taxon>Dikarya</taxon>
        <taxon>Ascomycota</taxon>
        <taxon>Pezizomycotina</taxon>
        <taxon>Dothideomycetes</taxon>
        <taxon>Dothideomycetes incertae sedis</taxon>
        <taxon>Trypetheliales</taxon>
        <taxon>Trypetheliaceae</taxon>
        <taxon>Viridothelium</taxon>
    </lineage>
</organism>
<gene>
    <name evidence="3" type="ORF">EV356DRAFT_521068</name>
</gene>
<keyword evidence="2" id="KW-0732">Signal</keyword>
<name>A0A6A6GVT5_VIRVR</name>
<proteinExistence type="predicted"/>